<dbReference type="Proteomes" id="UP000006729">
    <property type="component" value="Chromosome 16"/>
</dbReference>
<protein>
    <submittedName>
        <fullName evidence="1">Uncharacterized protein</fullName>
    </submittedName>
</protein>
<accession>A0ACC0RUT3</accession>
<dbReference type="EMBL" id="CM009305">
    <property type="protein sequence ID" value="KAI9380595.1"/>
    <property type="molecule type" value="Genomic_DNA"/>
</dbReference>
<evidence type="ECO:0000313" key="1">
    <source>
        <dbReference type="EMBL" id="KAI9380595.1"/>
    </source>
</evidence>
<reference evidence="1 2" key="1">
    <citation type="journal article" date="2006" name="Science">
        <title>The genome of black cottonwood, Populus trichocarpa (Torr. &amp; Gray).</title>
        <authorList>
            <person name="Tuskan G.A."/>
            <person name="Difazio S."/>
            <person name="Jansson S."/>
            <person name="Bohlmann J."/>
            <person name="Grigoriev I."/>
            <person name="Hellsten U."/>
            <person name="Putnam N."/>
            <person name="Ralph S."/>
            <person name="Rombauts S."/>
            <person name="Salamov A."/>
            <person name="Schein J."/>
            <person name="Sterck L."/>
            <person name="Aerts A."/>
            <person name="Bhalerao R.R."/>
            <person name="Bhalerao R.P."/>
            <person name="Blaudez D."/>
            <person name="Boerjan W."/>
            <person name="Brun A."/>
            <person name="Brunner A."/>
            <person name="Busov V."/>
            <person name="Campbell M."/>
            <person name="Carlson J."/>
            <person name="Chalot M."/>
            <person name="Chapman J."/>
            <person name="Chen G.L."/>
            <person name="Cooper D."/>
            <person name="Coutinho P.M."/>
            <person name="Couturier J."/>
            <person name="Covert S."/>
            <person name="Cronk Q."/>
            <person name="Cunningham R."/>
            <person name="Davis J."/>
            <person name="Degroeve S."/>
            <person name="Dejardin A."/>
            <person name="Depamphilis C."/>
            <person name="Detter J."/>
            <person name="Dirks B."/>
            <person name="Dubchak I."/>
            <person name="Duplessis S."/>
            <person name="Ehlting J."/>
            <person name="Ellis B."/>
            <person name="Gendler K."/>
            <person name="Goodstein D."/>
            <person name="Gribskov M."/>
            <person name="Grimwood J."/>
            <person name="Groover A."/>
            <person name="Gunter L."/>
            <person name="Hamberger B."/>
            <person name="Heinze B."/>
            <person name="Helariutta Y."/>
            <person name="Henrissat B."/>
            <person name="Holligan D."/>
            <person name="Holt R."/>
            <person name="Huang W."/>
            <person name="Islam-Faridi N."/>
            <person name="Jones S."/>
            <person name="Jones-Rhoades M."/>
            <person name="Jorgensen R."/>
            <person name="Joshi C."/>
            <person name="Kangasjarvi J."/>
            <person name="Karlsson J."/>
            <person name="Kelleher C."/>
            <person name="Kirkpatrick R."/>
            <person name="Kirst M."/>
            <person name="Kohler A."/>
            <person name="Kalluri U."/>
            <person name="Larimer F."/>
            <person name="Leebens-Mack J."/>
            <person name="Leple J.C."/>
            <person name="Locascio P."/>
            <person name="Lou Y."/>
            <person name="Lucas S."/>
            <person name="Martin F."/>
            <person name="Montanini B."/>
            <person name="Napoli C."/>
            <person name="Nelson D.R."/>
            <person name="Nelson C."/>
            <person name="Nieminen K."/>
            <person name="Nilsson O."/>
            <person name="Pereda V."/>
            <person name="Peter G."/>
            <person name="Philippe R."/>
            <person name="Pilate G."/>
            <person name="Poliakov A."/>
            <person name="Razumovskaya J."/>
            <person name="Richardson P."/>
            <person name="Rinaldi C."/>
            <person name="Ritland K."/>
            <person name="Rouze P."/>
            <person name="Ryaboy D."/>
            <person name="Schmutz J."/>
            <person name="Schrader J."/>
            <person name="Segerman B."/>
            <person name="Shin H."/>
            <person name="Siddiqui A."/>
            <person name="Sterky F."/>
            <person name="Terry A."/>
            <person name="Tsai C.J."/>
            <person name="Uberbacher E."/>
            <person name="Unneberg P."/>
            <person name="Vahala J."/>
            <person name="Wall K."/>
            <person name="Wessler S."/>
            <person name="Yang G."/>
            <person name="Yin T."/>
            <person name="Douglas C."/>
            <person name="Marra M."/>
            <person name="Sandberg G."/>
            <person name="Van de Peer Y."/>
            <person name="Rokhsar D."/>
        </authorList>
    </citation>
    <scope>NUCLEOTIDE SEQUENCE [LARGE SCALE GENOMIC DNA]</scope>
    <source>
        <strain evidence="2">cv. Nisqually</strain>
    </source>
</reference>
<name>A0ACC0RUT3_POPTR</name>
<comment type="caution">
    <text evidence="1">The sequence shown here is derived from an EMBL/GenBank/DDBJ whole genome shotgun (WGS) entry which is preliminary data.</text>
</comment>
<keyword evidence="2" id="KW-1185">Reference proteome</keyword>
<evidence type="ECO:0000313" key="2">
    <source>
        <dbReference type="Proteomes" id="UP000006729"/>
    </source>
</evidence>
<sequence length="187" mass="19890">MPSSINTGLVSGRCPSDQQSLLLQLKKTLLFNESMSTKLVTWNPSSDCCEWRGISCDIGGLNRVIGLDLSNESITGGLDDSSGLFSLQFLQSLNLSFNSFSTALPVGFANLTDLISLNLSSAGFTGQIPNDISKLTKLVSLDLSALSFPGSPALKLKKPNFATLVQNLTHLTELLLDGVNISAHGND</sequence>
<gene>
    <name evidence="1" type="ORF">POPTR_016G120466v4</name>
</gene>
<proteinExistence type="predicted"/>
<organism evidence="1 2">
    <name type="scientific">Populus trichocarpa</name>
    <name type="common">Western balsam poplar</name>
    <name type="synonym">Populus balsamifera subsp. trichocarpa</name>
    <dbReference type="NCBI Taxonomy" id="3694"/>
    <lineage>
        <taxon>Eukaryota</taxon>
        <taxon>Viridiplantae</taxon>
        <taxon>Streptophyta</taxon>
        <taxon>Embryophyta</taxon>
        <taxon>Tracheophyta</taxon>
        <taxon>Spermatophyta</taxon>
        <taxon>Magnoliopsida</taxon>
        <taxon>eudicotyledons</taxon>
        <taxon>Gunneridae</taxon>
        <taxon>Pentapetalae</taxon>
        <taxon>rosids</taxon>
        <taxon>fabids</taxon>
        <taxon>Malpighiales</taxon>
        <taxon>Salicaceae</taxon>
        <taxon>Saliceae</taxon>
        <taxon>Populus</taxon>
    </lineage>
</organism>